<dbReference type="SFLD" id="SFLDG01169">
    <property type="entry name" value="NADPH_oxidase_subgroup_(NOX)"/>
    <property type="match status" value="1"/>
</dbReference>
<evidence type="ECO:0000259" key="12">
    <source>
        <dbReference type="PROSITE" id="PS50222"/>
    </source>
</evidence>
<feature type="transmembrane region" description="Helical" evidence="11">
    <location>
        <begin position="170"/>
        <end position="191"/>
    </location>
</feature>
<dbReference type="PROSITE" id="PS00018">
    <property type="entry name" value="EF_HAND_1"/>
    <property type="match status" value="1"/>
</dbReference>
<dbReference type="CDD" id="cd06186">
    <property type="entry name" value="NOX_Duox_like_FAD_NADP"/>
    <property type="match status" value="1"/>
</dbReference>
<feature type="transmembrane region" description="Helical" evidence="11">
    <location>
        <begin position="278"/>
        <end position="301"/>
    </location>
</feature>
<dbReference type="PRINTS" id="PR00466">
    <property type="entry name" value="GP91PHOX"/>
</dbReference>
<gene>
    <name evidence="15" type="primary">LOC100371840</name>
</gene>
<keyword evidence="14" id="KW-1185">Reference proteome</keyword>
<feature type="transmembrane region" description="Helical" evidence="11">
    <location>
        <begin position="251"/>
        <end position="272"/>
    </location>
</feature>
<dbReference type="GeneID" id="100371840"/>
<dbReference type="InterPro" id="IPR002048">
    <property type="entry name" value="EF_hand_dom"/>
</dbReference>
<evidence type="ECO:0000256" key="7">
    <source>
        <dbReference type="ARBA" id="ARBA00022989"/>
    </source>
</evidence>
<dbReference type="CDD" id="cd00051">
    <property type="entry name" value="EFh"/>
    <property type="match status" value="1"/>
</dbReference>
<keyword evidence="3 11" id="KW-0812">Transmembrane</keyword>
<evidence type="ECO:0000313" key="15">
    <source>
        <dbReference type="RefSeq" id="XP_006823383.1"/>
    </source>
</evidence>
<protein>
    <submittedName>
        <fullName evidence="15">NADPH oxidase 5-like</fullName>
    </submittedName>
</protein>
<keyword evidence="6" id="KW-0521">NADP</keyword>
<dbReference type="InterPro" id="IPR013130">
    <property type="entry name" value="Fe3_Rdtase_TM_dom"/>
</dbReference>
<dbReference type="SUPFAM" id="SSF47473">
    <property type="entry name" value="EF-hand"/>
    <property type="match status" value="1"/>
</dbReference>
<keyword evidence="4" id="KW-0274">FAD</keyword>
<reference evidence="15" key="1">
    <citation type="submission" date="2025-08" db="UniProtKB">
        <authorList>
            <consortium name="RefSeq"/>
        </authorList>
    </citation>
    <scope>IDENTIFICATION</scope>
    <source>
        <tissue evidence="15">Testes</tissue>
    </source>
</reference>
<proteinExistence type="predicted"/>
<keyword evidence="9 11" id="KW-0472">Membrane</keyword>
<dbReference type="Gene3D" id="1.10.238.10">
    <property type="entry name" value="EF-hand"/>
    <property type="match status" value="1"/>
</dbReference>
<evidence type="ECO:0000256" key="4">
    <source>
        <dbReference type="ARBA" id="ARBA00022827"/>
    </source>
</evidence>
<accession>A0ABM0MTP2</accession>
<dbReference type="PROSITE" id="PS51384">
    <property type="entry name" value="FAD_FR"/>
    <property type="match status" value="1"/>
</dbReference>
<dbReference type="InterPro" id="IPR017927">
    <property type="entry name" value="FAD-bd_FR_type"/>
</dbReference>
<dbReference type="Gene3D" id="2.40.30.10">
    <property type="entry name" value="Translation factors"/>
    <property type="match status" value="1"/>
</dbReference>
<dbReference type="Gene3D" id="3.40.50.80">
    <property type="entry name" value="Nucleotide-binding domain of ferredoxin-NADP reductase (FNR) module"/>
    <property type="match status" value="1"/>
</dbReference>
<dbReference type="PANTHER" id="PTHR11972">
    <property type="entry name" value="NADPH OXIDASE"/>
    <property type="match status" value="1"/>
</dbReference>
<evidence type="ECO:0000256" key="10">
    <source>
        <dbReference type="ARBA" id="ARBA00049908"/>
    </source>
</evidence>
<dbReference type="Proteomes" id="UP000694865">
    <property type="component" value="Unplaced"/>
</dbReference>
<dbReference type="InterPro" id="IPR018247">
    <property type="entry name" value="EF_Hand_1_Ca_BS"/>
</dbReference>
<dbReference type="InterPro" id="IPR050369">
    <property type="entry name" value="RBOH/FRE"/>
</dbReference>
<dbReference type="SFLD" id="SFLDS00052">
    <property type="entry name" value="Ferric_Reductase_Domain"/>
    <property type="match status" value="1"/>
</dbReference>
<dbReference type="SUPFAM" id="SSF63380">
    <property type="entry name" value="Riboflavin synthase domain-like"/>
    <property type="match status" value="1"/>
</dbReference>
<keyword evidence="8" id="KW-0560">Oxidoreductase</keyword>
<evidence type="ECO:0000259" key="13">
    <source>
        <dbReference type="PROSITE" id="PS51384"/>
    </source>
</evidence>
<keyword evidence="7 11" id="KW-1133">Transmembrane helix</keyword>
<evidence type="ECO:0000256" key="11">
    <source>
        <dbReference type="SAM" id="Phobius"/>
    </source>
</evidence>
<evidence type="ECO:0000256" key="2">
    <source>
        <dbReference type="ARBA" id="ARBA00022630"/>
    </source>
</evidence>
<evidence type="ECO:0000256" key="1">
    <source>
        <dbReference type="ARBA" id="ARBA00004141"/>
    </source>
</evidence>
<sequence>MIDFLDFKEALHLKKSFFAKRFFSLYDNTNTGRVNTRHLLYAINRLYYGTKTDKLNFLFKVYDVSGNDVIDWNVLRTVLLSSMKDSGVKCTSEQLDTLTDVLFNDADRNGTGVITFEDFRVQLEKYPEILDNLTTSATSWLNPSPKKQQKNKTPSVFKFIYRYLGDNQKCVAFLACYVLLNMALFAEAGYQNYGAPSDVWIAIAKGSGRCLSFNTMFIVILMLRKCLTWLRRTMLGYYLPLDDHVMLHKMVGWIIVILSIIHTVSHLLNLGFKWNDNLANLTGLLLVIILIIIVACSLPFVRRNGYFQLFYWTHQLIFLLWAVLIAHAPYFWIWFLFPGILYVMERILRTKCIKRSNYGKTYIKTAKTLPSKVVHLRIKRPPHFNFQCGEYVYINIPRIAKYEWHPFTISSAPQQLDTISLHIRAVGNWTKKLHKYYSVREACDTQPSPSPTSNDVTWAKKDSITTVDILSELDAMELQILDIEDNMSLPNVLIADEKRCDINPRDRSTANENDDDRIVFDLLDIHSTSPPLQTMSGVVQKEDSDTELEVYIDGPYGSPSQHIFDSQHAVLIGAGIGVTPFASILQSINEQFKSTKNVCPKCRYAWREELPETNLTLKKVDFYWINRSQTSFEWFVNLLNQLEQEQSELSNLNNIIDFHLYMTSARGKGDLDSFGLQMALDLIHKKENRDMITGLMTKTNPGKPDWDEAFQAIAAENKGDVTVFYCGPSNLASILKRKCCQYNFKFRQENF</sequence>
<feature type="domain" description="EF-hand" evidence="12">
    <location>
        <begin position="94"/>
        <end position="129"/>
    </location>
</feature>
<dbReference type="PANTHER" id="PTHR11972:SF58">
    <property type="entry name" value="NADPH OXIDASE 5"/>
    <property type="match status" value="1"/>
</dbReference>
<dbReference type="Pfam" id="PF01794">
    <property type="entry name" value="Ferric_reduct"/>
    <property type="match status" value="1"/>
</dbReference>
<organism evidence="14 15">
    <name type="scientific">Saccoglossus kowalevskii</name>
    <name type="common">Acorn worm</name>
    <dbReference type="NCBI Taxonomy" id="10224"/>
    <lineage>
        <taxon>Eukaryota</taxon>
        <taxon>Metazoa</taxon>
        <taxon>Hemichordata</taxon>
        <taxon>Enteropneusta</taxon>
        <taxon>Harrimaniidae</taxon>
        <taxon>Saccoglossus</taxon>
    </lineage>
</organism>
<comment type="catalytic activity">
    <reaction evidence="10">
        <text>NADPH + 2 O2 = 2 superoxide + NADP(+) + H(+)</text>
        <dbReference type="Rhea" id="RHEA:63180"/>
        <dbReference type="ChEBI" id="CHEBI:15378"/>
        <dbReference type="ChEBI" id="CHEBI:15379"/>
        <dbReference type="ChEBI" id="CHEBI:18421"/>
        <dbReference type="ChEBI" id="CHEBI:57783"/>
        <dbReference type="ChEBI" id="CHEBI:58349"/>
    </reaction>
</comment>
<evidence type="ECO:0000256" key="8">
    <source>
        <dbReference type="ARBA" id="ARBA00023002"/>
    </source>
</evidence>
<evidence type="ECO:0000313" key="14">
    <source>
        <dbReference type="Proteomes" id="UP000694865"/>
    </source>
</evidence>
<dbReference type="InterPro" id="IPR000778">
    <property type="entry name" value="Cyt_b245_heavy_chain"/>
</dbReference>
<evidence type="ECO:0000256" key="3">
    <source>
        <dbReference type="ARBA" id="ARBA00022692"/>
    </source>
</evidence>
<dbReference type="SUPFAM" id="SSF52343">
    <property type="entry name" value="Ferredoxin reductase-like, C-terminal NADP-linked domain"/>
    <property type="match status" value="1"/>
</dbReference>
<dbReference type="InterPro" id="IPR017938">
    <property type="entry name" value="Riboflavin_synthase-like_b-brl"/>
</dbReference>
<evidence type="ECO:0000256" key="5">
    <source>
        <dbReference type="ARBA" id="ARBA00022837"/>
    </source>
</evidence>
<keyword evidence="2" id="KW-0285">Flavoprotein</keyword>
<evidence type="ECO:0000256" key="6">
    <source>
        <dbReference type="ARBA" id="ARBA00022857"/>
    </source>
</evidence>
<feature type="domain" description="FAD-binding FR-type" evidence="13">
    <location>
        <begin position="356"/>
        <end position="479"/>
    </location>
</feature>
<keyword evidence="5" id="KW-0106">Calcium</keyword>
<dbReference type="InterPro" id="IPR013112">
    <property type="entry name" value="FAD-bd_8"/>
</dbReference>
<dbReference type="InterPro" id="IPR013121">
    <property type="entry name" value="Fe_red_NAD-bd_6"/>
</dbReference>
<dbReference type="InterPro" id="IPR039261">
    <property type="entry name" value="FNR_nucleotide-bd"/>
</dbReference>
<feature type="domain" description="EF-hand" evidence="12">
    <location>
        <begin position="50"/>
        <end position="85"/>
    </location>
</feature>
<dbReference type="Pfam" id="PF08030">
    <property type="entry name" value="NAD_binding_6"/>
    <property type="match status" value="1"/>
</dbReference>
<feature type="transmembrane region" description="Helical" evidence="11">
    <location>
        <begin position="308"/>
        <end position="325"/>
    </location>
</feature>
<dbReference type="PROSITE" id="PS50222">
    <property type="entry name" value="EF_HAND_2"/>
    <property type="match status" value="2"/>
</dbReference>
<dbReference type="Pfam" id="PF08022">
    <property type="entry name" value="FAD_binding_8"/>
    <property type="match status" value="1"/>
</dbReference>
<dbReference type="RefSeq" id="XP_006823383.1">
    <property type="nucleotide sequence ID" value="XM_006823320.1"/>
</dbReference>
<dbReference type="InterPro" id="IPR011992">
    <property type="entry name" value="EF-hand-dom_pair"/>
</dbReference>
<evidence type="ECO:0000256" key="9">
    <source>
        <dbReference type="ARBA" id="ARBA00023136"/>
    </source>
</evidence>
<name>A0ABM0MTP2_SACKO</name>
<comment type="subcellular location">
    <subcellularLocation>
        <location evidence="1">Membrane</location>
        <topology evidence="1">Multi-pass membrane protein</topology>
    </subcellularLocation>
</comment>